<evidence type="ECO:0000313" key="1">
    <source>
        <dbReference type="EnsemblMetazoa" id="AATE002062-PA.1"/>
    </source>
</evidence>
<dbReference type="AlphaFoldDB" id="A0A182IMR7"/>
<organism evidence="1">
    <name type="scientific">Anopheles atroparvus</name>
    <name type="common">European mosquito</name>
    <dbReference type="NCBI Taxonomy" id="41427"/>
    <lineage>
        <taxon>Eukaryota</taxon>
        <taxon>Metazoa</taxon>
        <taxon>Ecdysozoa</taxon>
        <taxon>Arthropoda</taxon>
        <taxon>Hexapoda</taxon>
        <taxon>Insecta</taxon>
        <taxon>Pterygota</taxon>
        <taxon>Neoptera</taxon>
        <taxon>Endopterygota</taxon>
        <taxon>Diptera</taxon>
        <taxon>Nematocera</taxon>
        <taxon>Culicoidea</taxon>
        <taxon>Culicidae</taxon>
        <taxon>Anophelinae</taxon>
        <taxon>Anopheles</taxon>
    </lineage>
</organism>
<name>A0A182IMR7_ANOAO</name>
<sequence length="62" mass="7185">MAVRLDVLSLCKLYRDIADDKEACFPDYKYHSFVGGRFIYLRNRDPRASTDETATVSYSSEQ</sequence>
<proteinExistence type="predicted"/>
<dbReference type="VEuPathDB" id="VectorBase:AATE002062"/>
<protein>
    <submittedName>
        <fullName evidence="1">Uncharacterized protein</fullName>
    </submittedName>
</protein>
<reference evidence="1" key="1">
    <citation type="submission" date="2022-08" db="UniProtKB">
        <authorList>
            <consortium name="EnsemblMetazoa"/>
        </authorList>
    </citation>
    <scope>IDENTIFICATION</scope>
    <source>
        <strain evidence="1">EBRO</strain>
    </source>
</reference>
<dbReference type="EnsemblMetazoa" id="AATE002062-RA">
    <property type="protein sequence ID" value="AATE002062-PA.1"/>
    <property type="gene ID" value="AATE002062"/>
</dbReference>
<accession>A0A182IMR7</accession>